<dbReference type="OrthoDB" id="7950681at2"/>
<dbReference type="Proteomes" id="UP000199071">
    <property type="component" value="Unassembled WGS sequence"/>
</dbReference>
<dbReference type="STRING" id="665467.SAMN02982931_03029"/>
<feature type="transmembrane region" description="Helical" evidence="1">
    <location>
        <begin position="78"/>
        <end position="100"/>
    </location>
</feature>
<evidence type="ECO:0008006" key="4">
    <source>
        <dbReference type="Google" id="ProtNLM"/>
    </source>
</evidence>
<keyword evidence="3" id="KW-1185">Reference proteome</keyword>
<dbReference type="RefSeq" id="WP_090877419.1">
    <property type="nucleotide sequence ID" value="NZ_FMXQ01000006.1"/>
</dbReference>
<feature type="transmembrane region" description="Helical" evidence="1">
    <location>
        <begin position="121"/>
        <end position="141"/>
    </location>
</feature>
<keyword evidence="1" id="KW-1133">Transmembrane helix</keyword>
<sequence length="142" mass="15364">MLWFYDLLLIGHFLGLAMGFAAGFGNMVMMGLIAKAKAADAVVLSRFPPAIARVSNIGLVLLWITGVILVLIRWNGLAFLSAMFWIKMVAVVALTGLAIVMHRLMGRARKGDIRAARQMPLLGRLAGVSALMALIFAVLAFH</sequence>
<keyword evidence="1" id="KW-0472">Membrane</keyword>
<gene>
    <name evidence="2" type="ORF">SAMN02982931_03029</name>
</gene>
<feature type="transmembrane region" description="Helical" evidence="1">
    <location>
        <begin position="12"/>
        <end position="33"/>
    </location>
</feature>
<dbReference type="EMBL" id="FMXQ01000006">
    <property type="protein sequence ID" value="SDB40263.1"/>
    <property type="molecule type" value="Genomic_DNA"/>
</dbReference>
<accession>A0A1G6D528</accession>
<organism evidence="2 3">
    <name type="scientific">Bauldia litoralis</name>
    <dbReference type="NCBI Taxonomy" id="665467"/>
    <lineage>
        <taxon>Bacteria</taxon>
        <taxon>Pseudomonadati</taxon>
        <taxon>Pseudomonadota</taxon>
        <taxon>Alphaproteobacteria</taxon>
        <taxon>Hyphomicrobiales</taxon>
        <taxon>Kaistiaceae</taxon>
        <taxon>Bauldia</taxon>
    </lineage>
</organism>
<evidence type="ECO:0000256" key="1">
    <source>
        <dbReference type="SAM" id="Phobius"/>
    </source>
</evidence>
<evidence type="ECO:0000313" key="2">
    <source>
        <dbReference type="EMBL" id="SDB40263.1"/>
    </source>
</evidence>
<evidence type="ECO:0000313" key="3">
    <source>
        <dbReference type="Proteomes" id="UP000199071"/>
    </source>
</evidence>
<dbReference type="AlphaFoldDB" id="A0A1G6D528"/>
<feature type="transmembrane region" description="Helical" evidence="1">
    <location>
        <begin position="54"/>
        <end position="72"/>
    </location>
</feature>
<reference evidence="2 3" key="1">
    <citation type="submission" date="2016-10" db="EMBL/GenBank/DDBJ databases">
        <authorList>
            <person name="de Groot N.N."/>
        </authorList>
    </citation>
    <scope>NUCLEOTIDE SEQUENCE [LARGE SCALE GENOMIC DNA]</scope>
    <source>
        <strain evidence="2 3">ATCC 35022</strain>
    </source>
</reference>
<name>A0A1G6D528_9HYPH</name>
<protein>
    <recommendedName>
        <fullName evidence="4">Protoporphyrinogen IX oxidase</fullName>
    </recommendedName>
</protein>
<proteinExistence type="predicted"/>
<keyword evidence="1" id="KW-0812">Transmembrane</keyword>